<dbReference type="GO" id="GO:0015833">
    <property type="term" value="P:peptide transport"/>
    <property type="evidence" value="ECO:0007669"/>
    <property type="project" value="TreeGrafter"/>
</dbReference>
<name>A0A430AYK2_9ENTE</name>
<keyword evidence="6" id="KW-1185">Reference proteome</keyword>
<comment type="caution">
    <text evidence="5">The sequence shown here is derived from an EMBL/GenBank/DDBJ whole genome shotgun (WGS) entry which is preliminary data.</text>
</comment>
<keyword evidence="3" id="KW-0732">Signal</keyword>
<dbReference type="InterPro" id="IPR039424">
    <property type="entry name" value="SBP_5"/>
</dbReference>
<dbReference type="SUPFAM" id="SSF53850">
    <property type="entry name" value="Periplasmic binding protein-like II"/>
    <property type="match status" value="1"/>
</dbReference>
<organism evidence="5 6">
    <name type="scientific">Vagococcus elongatus</name>
    <dbReference type="NCBI Taxonomy" id="180344"/>
    <lineage>
        <taxon>Bacteria</taxon>
        <taxon>Bacillati</taxon>
        <taxon>Bacillota</taxon>
        <taxon>Bacilli</taxon>
        <taxon>Lactobacillales</taxon>
        <taxon>Enterococcaceae</taxon>
        <taxon>Vagococcus</taxon>
    </lineage>
</organism>
<dbReference type="InterPro" id="IPR030678">
    <property type="entry name" value="Peptide/Ni-bd"/>
</dbReference>
<accession>A0A430AYK2</accession>
<dbReference type="PANTHER" id="PTHR30290:SF9">
    <property type="entry name" value="OLIGOPEPTIDE-BINDING PROTEIN APPA"/>
    <property type="match status" value="1"/>
</dbReference>
<dbReference type="Gene3D" id="3.40.190.10">
    <property type="entry name" value="Periplasmic binding protein-like II"/>
    <property type="match status" value="1"/>
</dbReference>
<protein>
    <recommendedName>
        <fullName evidence="4">Solute-binding protein family 5 domain-containing protein</fullName>
    </recommendedName>
</protein>
<evidence type="ECO:0000256" key="2">
    <source>
        <dbReference type="ARBA" id="ARBA00022448"/>
    </source>
</evidence>
<dbReference type="Pfam" id="PF00496">
    <property type="entry name" value="SBP_bac_5"/>
    <property type="match status" value="1"/>
</dbReference>
<reference evidence="5 6" key="1">
    <citation type="submission" date="2017-05" db="EMBL/GenBank/DDBJ databases">
        <title>Vagococcus spp. assemblies.</title>
        <authorList>
            <person name="Gulvik C.A."/>
        </authorList>
    </citation>
    <scope>NUCLEOTIDE SEQUENCE [LARGE SCALE GENOMIC DNA]</scope>
    <source>
        <strain evidence="5 6">CCUG 51432</strain>
    </source>
</reference>
<dbReference type="AlphaFoldDB" id="A0A430AYK2"/>
<dbReference type="PROSITE" id="PS51257">
    <property type="entry name" value="PROKAR_LIPOPROTEIN"/>
    <property type="match status" value="1"/>
</dbReference>
<gene>
    <name evidence="5" type="ORF">CBF29_05455</name>
</gene>
<evidence type="ECO:0000259" key="4">
    <source>
        <dbReference type="Pfam" id="PF00496"/>
    </source>
</evidence>
<dbReference type="GO" id="GO:0043190">
    <property type="term" value="C:ATP-binding cassette (ABC) transporter complex"/>
    <property type="evidence" value="ECO:0007669"/>
    <property type="project" value="InterPro"/>
</dbReference>
<dbReference type="CDD" id="cd08510">
    <property type="entry name" value="PBP2_Lactococcal_OppA_like"/>
    <property type="match status" value="1"/>
</dbReference>
<dbReference type="InterPro" id="IPR000914">
    <property type="entry name" value="SBP_5_dom"/>
</dbReference>
<dbReference type="OrthoDB" id="9796817at2"/>
<dbReference type="GO" id="GO:0042597">
    <property type="term" value="C:periplasmic space"/>
    <property type="evidence" value="ECO:0007669"/>
    <property type="project" value="UniProtKB-ARBA"/>
</dbReference>
<dbReference type="GO" id="GO:1904680">
    <property type="term" value="F:peptide transmembrane transporter activity"/>
    <property type="evidence" value="ECO:0007669"/>
    <property type="project" value="TreeGrafter"/>
</dbReference>
<dbReference type="Gene3D" id="3.10.105.10">
    <property type="entry name" value="Dipeptide-binding Protein, Domain 3"/>
    <property type="match status" value="1"/>
</dbReference>
<dbReference type="PANTHER" id="PTHR30290">
    <property type="entry name" value="PERIPLASMIC BINDING COMPONENT OF ABC TRANSPORTER"/>
    <property type="match status" value="1"/>
</dbReference>
<evidence type="ECO:0000256" key="3">
    <source>
        <dbReference type="ARBA" id="ARBA00022729"/>
    </source>
</evidence>
<keyword evidence="2" id="KW-0813">Transport</keyword>
<sequence length="609" mass="68159">MQNKDWDKKGEIMMKKKALGFVALAAVLSLGFTACGNKDGADKSTDGGEKTEEAAKFPSMIENEADSLEGGTLKVAMPYDTQFQGVFSYALQEDAYDDMLLQPAEQFLFNTGEDFRYNDTGLAVPEFDTDNNKVIVTLKDDLKWSDGEPLTTDDVIFAYEVVGHKDYTGVRYDDRLGNIEGMEAYHAGEAETISGIKKIDDKVVEITFNEINPSVEYGSGLLQYAMPKHYLKDIPVDKLVESDEIRKNPVTTGPFTIANVKTGESVEYVANEHYFKGKPKLDKMVITVVPNSTVVDELKAKRFDVALDMPSDSFESYKEIEGYQNVGREELYYSYIGFKFGKFDKEKGEAVADPNAKMADKALREAIAYSIDTEQLGEKIYDGLRVPANSVIVPAFADLHDSELEAFKADPEKSKKILEKAGYKDTNDDGFVEDKEGKELVINLAAMSGGASSETVADYFKQSMENIGLKVEYTTGRLIELNSFYDKVLGDTDDVDMYAAAWGVGTDPNPAESFGRTAQFNMMRYTSEDMDKVLKDISSQKAFDEDFSKKAYKDFQALVKKDIPVIPINYNYRISVVNDRVKGYNYSYYVSEEIPNNWFGVSVTEEKTK</sequence>
<evidence type="ECO:0000256" key="1">
    <source>
        <dbReference type="ARBA" id="ARBA00005695"/>
    </source>
</evidence>
<evidence type="ECO:0000313" key="5">
    <source>
        <dbReference type="EMBL" id="RSU13116.1"/>
    </source>
</evidence>
<dbReference type="EMBL" id="NGKA01000006">
    <property type="protein sequence ID" value="RSU13116.1"/>
    <property type="molecule type" value="Genomic_DNA"/>
</dbReference>
<evidence type="ECO:0000313" key="6">
    <source>
        <dbReference type="Proteomes" id="UP000287605"/>
    </source>
</evidence>
<dbReference type="Proteomes" id="UP000287605">
    <property type="component" value="Unassembled WGS sequence"/>
</dbReference>
<feature type="domain" description="Solute-binding protein family 5" evidence="4">
    <location>
        <begin position="127"/>
        <end position="510"/>
    </location>
</feature>
<dbReference type="PIRSF" id="PIRSF002741">
    <property type="entry name" value="MppA"/>
    <property type="match status" value="1"/>
</dbReference>
<comment type="similarity">
    <text evidence="1">Belongs to the bacterial solute-binding protein 5 family.</text>
</comment>
<proteinExistence type="inferred from homology"/>